<dbReference type="InterPro" id="IPR013785">
    <property type="entry name" value="Aldolase_TIM"/>
</dbReference>
<dbReference type="InterPro" id="IPR002241">
    <property type="entry name" value="Glyco_hydro_27"/>
</dbReference>
<dbReference type="InterPro" id="IPR017853">
    <property type="entry name" value="GH"/>
</dbReference>
<evidence type="ECO:0000256" key="1">
    <source>
        <dbReference type="ARBA" id="ARBA00009743"/>
    </source>
</evidence>
<dbReference type="PANTHER" id="PTHR11452">
    <property type="entry name" value="ALPHA-GALACTOSIDASE/ALPHA-N-ACETYLGALACTOSAMINIDASE"/>
    <property type="match status" value="1"/>
</dbReference>
<dbReference type="EC" id="3.2.1.-" evidence="4"/>
<comment type="caution">
    <text evidence="5">The sequence shown here is derived from an EMBL/GenBank/DDBJ whole genome shotgun (WGS) entry which is preliminary data.</text>
</comment>
<dbReference type="SUPFAM" id="SSF51011">
    <property type="entry name" value="Glycosyl hydrolase domain"/>
    <property type="match status" value="1"/>
</dbReference>
<keyword evidence="4" id="KW-1015">Disulfide bond</keyword>
<dbReference type="Proteomes" id="UP000218231">
    <property type="component" value="Unassembled WGS sequence"/>
</dbReference>
<dbReference type="GO" id="GO:0004557">
    <property type="term" value="F:alpha-galactosidase activity"/>
    <property type="evidence" value="ECO:0007669"/>
    <property type="project" value="TreeGrafter"/>
</dbReference>
<evidence type="ECO:0000313" key="5">
    <source>
        <dbReference type="EMBL" id="PAV90775.1"/>
    </source>
</evidence>
<reference evidence="5 6" key="1">
    <citation type="journal article" date="2017" name="Curr. Biol.">
        <title>Genome architecture and evolution of a unichromosomal asexual nematode.</title>
        <authorList>
            <person name="Fradin H."/>
            <person name="Zegar C."/>
            <person name="Gutwein M."/>
            <person name="Lucas J."/>
            <person name="Kovtun M."/>
            <person name="Corcoran D."/>
            <person name="Baugh L.R."/>
            <person name="Kiontke K."/>
            <person name="Gunsalus K."/>
            <person name="Fitch D.H."/>
            <person name="Piano F."/>
        </authorList>
    </citation>
    <scope>NUCLEOTIDE SEQUENCE [LARGE SCALE GENOMIC DNA]</scope>
    <source>
        <strain evidence="5">PF1309</strain>
    </source>
</reference>
<dbReference type="STRING" id="2018661.A0A2A2LXR7"/>
<dbReference type="PANTHER" id="PTHR11452:SF83">
    <property type="entry name" value="ALPHA-GALACTOSIDASE"/>
    <property type="match status" value="1"/>
</dbReference>
<evidence type="ECO:0000313" key="6">
    <source>
        <dbReference type="Proteomes" id="UP000218231"/>
    </source>
</evidence>
<comment type="similarity">
    <text evidence="1 4">Belongs to the glycosyl hydrolase 27 family.</text>
</comment>
<accession>A0A2A2LXR7</accession>
<evidence type="ECO:0000256" key="4">
    <source>
        <dbReference type="RuleBase" id="RU361168"/>
    </source>
</evidence>
<dbReference type="InterPro" id="IPR013780">
    <property type="entry name" value="Glyco_hydro_b"/>
</dbReference>
<comment type="subunit">
    <text evidence="4">Homodimer.</text>
</comment>
<dbReference type="Gene3D" id="2.60.40.1180">
    <property type="entry name" value="Golgi alpha-mannosidase II"/>
    <property type="match status" value="1"/>
</dbReference>
<evidence type="ECO:0000256" key="2">
    <source>
        <dbReference type="ARBA" id="ARBA00022801"/>
    </source>
</evidence>
<proteinExistence type="inferred from homology"/>
<name>A0A2A2LXR7_9BILA</name>
<organism evidence="5 6">
    <name type="scientific">Diploscapter pachys</name>
    <dbReference type="NCBI Taxonomy" id="2018661"/>
    <lineage>
        <taxon>Eukaryota</taxon>
        <taxon>Metazoa</taxon>
        <taxon>Ecdysozoa</taxon>
        <taxon>Nematoda</taxon>
        <taxon>Chromadorea</taxon>
        <taxon>Rhabditida</taxon>
        <taxon>Rhabditina</taxon>
        <taxon>Rhabditomorpha</taxon>
        <taxon>Rhabditoidea</taxon>
        <taxon>Rhabditidae</taxon>
        <taxon>Diploscapter</taxon>
    </lineage>
</organism>
<dbReference type="Gene3D" id="3.20.20.70">
    <property type="entry name" value="Aldolase class I"/>
    <property type="match status" value="1"/>
</dbReference>
<dbReference type="GO" id="GO:0009311">
    <property type="term" value="P:oligosaccharide metabolic process"/>
    <property type="evidence" value="ECO:0007669"/>
    <property type="project" value="TreeGrafter"/>
</dbReference>
<gene>
    <name evidence="5" type="ORF">WR25_13013</name>
</gene>
<dbReference type="GO" id="GO:0016139">
    <property type="term" value="P:glycoside catabolic process"/>
    <property type="evidence" value="ECO:0007669"/>
    <property type="project" value="TreeGrafter"/>
</dbReference>
<dbReference type="AlphaFoldDB" id="A0A2A2LXR7"/>
<dbReference type="SUPFAM" id="SSF51445">
    <property type="entry name" value="(Trans)glycosidases"/>
    <property type="match status" value="1"/>
</dbReference>
<dbReference type="PRINTS" id="PR00740">
    <property type="entry name" value="GLHYDRLASE27"/>
</dbReference>
<dbReference type="EMBL" id="LIAE01006352">
    <property type="protein sequence ID" value="PAV90775.1"/>
    <property type="molecule type" value="Genomic_DNA"/>
</dbReference>
<dbReference type="OrthoDB" id="5795902at2759"/>
<protein>
    <recommendedName>
        <fullName evidence="4">Alpha-galactosidase</fullName>
        <ecNumber evidence="4">3.2.1.-</ecNumber>
    </recommendedName>
</protein>
<keyword evidence="2 4" id="KW-0378">Hydrolase</keyword>
<evidence type="ECO:0000256" key="3">
    <source>
        <dbReference type="ARBA" id="ARBA00023295"/>
    </source>
</evidence>
<keyword evidence="3 4" id="KW-0326">Glycosidase</keyword>
<sequence>MGKALTSLKNQIIYMCEWPYELWKVNKTANYTEVSKVCNIWRNYKDVRNHWDTVRDVINYMVENQDVLASVHGPAALNDPEMLVIGNDNITVEMAKTQFTVWCIWSAPLLISTDLRKIDQKFKEILLNKEAIAINQDSMVKFGKVVKKEKDILYFVKEINPVIEGKMSYAIAVVNMNENVTHKYIMKISKLGLDNEHGYVVTNIWKSHRKSEIIKPRNYIAGKLPPAGSLFIKLIAIGSTTSGSDKTSQSANSNNSYNGLLDAMLRFNPLNLFDQNHYLDKK</sequence>
<keyword evidence="6" id="KW-1185">Reference proteome</keyword>
<dbReference type="GO" id="GO:0005737">
    <property type="term" value="C:cytoplasm"/>
    <property type="evidence" value="ECO:0007669"/>
    <property type="project" value="TreeGrafter"/>
</dbReference>
<dbReference type="Pfam" id="PF16499">
    <property type="entry name" value="Melibiase_2"/>
    <property type="match status" value="1"/>
</dbReference>